<dbReference type="EMBL" id="CP113088">
    <property type="protein sequence ID" value="WAC02872.1"/>
    <property type="molecule type" value="Genomic_DNA"/>
</dbReference>
<protein>
    <recommendedName>
        <fullName evidence="4">Adhesin domain-containing protein</fullName>
    </recommendedName>
</protein>
<dbReference type="KEGG" id="lnu:N7U66_04365"/>
<evidence type="ECO:0008006" key="4">
    <source>
        <dbReference type="Google" id="ProtNLM"/>
    </source>
</evidence>
<name>A0A9E8MWE7_9FLAO</name>
<dbReference type="AlphaFoldDB" id="A0A9E8MWE7"/>
<reference evidence="2" key="1">
    <citation type="submission" date="2022-11" db="EMBL/GenBank/DDBJ databases">
        <title>Lacinutrix neustonica HL-RS19T sp. nov., isolated from the surface microlayer sample of brackish Lake Shihwa.</title>
        <authorList>
            <person name="Choi J.Y."/>
            <person name="Hwang C.Y."/>
        </authorList>
    </citation>
    <scope>NUCLEOTIDE SEQUENCE</scope>
    <source>
        <strain evidence="2">HL-RS19</strain>
    </source>
</reference>
<dbReference type="Proteomes" id="UP001164705">
    <property type="component" value="Chromosome"/>
</dbReference>
<evidence type="ECO:0000313" key="2">
    <source>
        <dbReference type="EMBL" id="WAC02872.1"/>
    </source>
</evidence>
<accession>A0A9E8MWE7</accession>
<organism evidence="2 3">
    <name type="scientific">Lacinutrix neustonica</name>
    <dbReference type="NCBI Taxonomy" id="2980107"/>
    <lineage>
        <taxon>Bacteria</taxon>
        <taxon>Pseudomonadati</taxon>
        <taxon>Bacteroidota</taxon>
        <taxon>Flavobacteriia</taxon>
        <taxon>Flavobacteriales</taxon>
        <taxon>Flavobacteriaceae</taxon>
        <taxon>Lacinutrix</taxon>
    </lineage>
</organism>
<sequence length="368" mass="41708">MKLALHFKVLLLLYILPLILVAHTTDPNQNEGKYKKEKTIKKAFNVTKDATLKINNSYGNLDVVTWDKNTIAFEITITTTGNDEDKVQKKLDEIDVDFSNTQDFVSAVTKFSKNKDKSWWSSWTSGTNNVNMKINYIVKIPATNHVNLSNDYGNINLAKLEGRAELHCDYGKITTKELMADNNIINFDYSNNCYFEYIKSGKINADYSGFTVSKTNNLDIHADYSKSIVEIAENITYNCDYGGLTISKANDVKGNGDYLTLRLGDVYKNVSINADYGSIKIDRLNTSVNHVSIESDYVGIKIGYDPAFVFDFNIALEYGALNDEDGFEYTKKRIESSDKYYTGYHKTQNSGNMIRINSEYGSVTFYKN</sequence>
<feature type="chain" id="PRO_5039371299" description="Adhesin domain-containing protein" evidence="1">
    <location>
        <begin position="25"/>
        <end position="368"/>
    </location>
</feature>
<keyword evidence="1" id="KW-0732">Signal</keyword>
<feature type="signal peptide" evidence="1">
    <location>
        <begin position="1"/>
        <end position="24"/>
    </location>
</feature>
<keyword evidence="3" id="KW-1185">Reference proteome</keyword>
<gene>
    <name evidence="2" type="ORF">N7U66_04365</name>
</gene>
<proteinExistence type="predicted"/>
<dbReference type="RefSeq" id="WP_267677473.1">
    <property type="nucleotide sequence ID" value="NZ_CP113088.1"/>
</dbReference>
<evidence type="ECO:0000256" key="1">
    <source>
        <dbReference type="SAM" id="SignalP"/>
    </source>
</evidence>
<evidence type="ECO:0000313" key="3">
    <source>
        <dbReference type="Proteomes" id="UP001164705"/>
    </source>
</evidence>